<reference evidence="2 3" key="1">
    <citation type="submission" date="2020-02" db="EMBL/GenBank/DDBJ databases">
        <authorList>
            <person name="Babadi Z.K."/>
            <person name="Risdian C."/>
            <person name="Ebrahimipour G.H."/>
            <person name="Wink J."/>
        </authorList>
    </citation>
    <scope>NUCLEOTIDE SEQUENCE [LARGE SCALE GENOMIC DNA]</scope>
    <source>
        <strain evidence="2 3">ZKHCc1 1396</strain>
    </source>
</reference>
<accession>A0ABR9PN03</accession>
<feature type="compositionally biased region" description="Low complexity" evidence="1">
    <location>
        <begin position="31"/>
        <end position="41"/>
    </location>
</feature>
<keyword evidence="2" id="KW-0645">Protease</keyword>
<dbReference type="Proteomes" id="UP001516472">
    <property type="component" value="Unassembled WGS sequence"/>
</dbReference>
<protein>
    <submittedName>
        <fullName evidence="2">Aminopeptidase</fullName>
    </submittedName>
</protein>
<sequence length="41" mass="4844">MANSKSKHRRVQMKIRQHWRKRIKKQKEAAKAAAATEGKKK</sequence>
<feature type="compositionally biased region" description="Basic residues" evidence="1">
    <location>
        <begin position="1"/>
        <end position="25"/>
    </location>
</feature>
<dbReference type="GO" id="GO:0004177">
    <property type="term" value="F:aminopeptidase activity"/>
    <property type="evidence" value="ECO:0007669"/>
    <property type="project" value="UniProtKB-KW"/>
</dbReference>
<comment type="caution">
    <text evidence="2">The sequence shown here is derived from an EMBL/GenBank/DDBJ whole genome shotgun (WGS) entry which is preliminary data.</text>
</comment>
<gene>
    <name evidence="2" type="ORF">G4177_13910</name>
</gene>
<proteinExistence type="predicted"/>
<name>A0ABR9PN03_9BACT</name>
<keyword evidence="2" id="KW-0378">Hydrolase</keyword>
<dbReference type="RefSeq" id="WP_193348640.1">
    <property type="nucleotide sequence ID" value="NZ_CBCSIP010000422.1"/>
</dbReference>
<keyword evidence="3" id="KW-1185">Reference proteome</keyword>
<organism evidence="2 3">
    <name type="scientific">Corallococcus soli</name>
    <dbReference type="NCBI Taxonomy" id="2710757"/>
    <lineage>
        <taxon>Bacteria</taxon>
        <taxon>Pseudomonadati</taxon>
        <taxon>Myxococcota</taxon>
        <taxon>Myxococcia</taxon>
        <taxon>Myxococcales</taxon>
        <taxon>Cystobacterineae</taxon>
        <taxon>Myxococcaceae</taxon>
        <taxon>Corallococcus</taxon>
    </lineage>
</organism>
<evidence type="ECO:0000313" key="2">
    <source>
        <dbReference type="EMBL" id="MBE4749257.1"/>
    </source>
</evidence>
<dbReference type="EMBL" id="JAAIYO010000003">
    <property type="protein sequence ID" value="MBE4749257.1"/>
    <property type="molecule type" value="Genomic_DNA"/>
</dbReference>
<evidence type="ECO:0000256" key="1">
    <source>
        <dbReference type="SAM" id="MobiDB-lite"/>
    </source>
</evidence>
<evidence type="ECO:0000313" key="3">
    <source>
        <dbReference type="Proteomes" id="UP001516472"/>
    </source>
</evidence>
<feature type="region of interest" description="Disordered" evidence="1">
    <location>
        <begin position="1"/>
        <end position="41"/>
    </location>
</feature>
<keyword evidence="2" id="KW-0031">Aminopeptidase</keyword>